<dbReference type="Pfam" id="PF25317">
    <property type="entry name" value="SAM_SMF"/>
    <property type="match status" value="1"/>
</dbReference>
<dbReference type="AlphaFoldDB" id="A0A1T0ARK3"/>
<gene>
    <name evidence="5" type="ORF">B0187_06880</name>
</gene>
<keyword evidence="6" id="KW-1185">Reference proteome</keyword>
<dbReference type="Proteomes" id="UP000190867">
    <property type="component" value="Unassembled WGS sequence"/>
</dbReference>
<comment type="similarity">
    <text evidence="1">Belongs to the DprA/Smf family.</text>
</comment>
<evidence type="ECO:0000313" key="6">
    <source>
        <dbReference type="Proteomes" id="UP000190867"/>
    </source>
</evidence>
<dbReference type="PANTHER" id="PTHR43022">
    <property type="entry name" value="PROTEIN SMF"/>
    <property type="match status" value="1"/>
</dbReference>
<dbReference type="STRING" id="734.B0187_06880"/>
<dbReference type="Pfam" id="PF02481">
    <property type="entry name" value="DNA_processg_A"/>
    <property type="match status" value="1"/>
</dbReference>
<reference evidence="5 6" key="1">
    <citation type="submission" date="2017-02" db="EMBL/GenBank/DDBJ databases">
        <title>Draft genome sequence of Haemophilus paracuniculus CCUG 43573 type strain.</title>
        <authorList>
            <person name="Engstrom-Jakobsson H."/>
            <person name="Salva-Serra F."/>
            <person name="Thorell K."/>
            <person name="Gonzales-Siles L."/>
            <person name="Karlsson R."/>
            <person name="Boulund F."/>
            <person name="Engstrand L."/>
            <person name="Kristiansson E."/>
            <person name="Moore E."/>
        </authorList>
    </citation>
    <scope>NUCLEOTIDE SEQUENCE [LARGE SCALE GENOMIC DNA]</scope>
    <source>
        <strain evidence="5 6">CCUG 43573</strain>
    </source>
</reference>
<organism evidence="5 6">
    <name type="scientific">Haemophilus paracuniculus</name>
    <dbReference type="NCBI Taxonomy" id="734"/>
    <lineage>
        <taxon>Bacteria</taxon>
        <taxon>Pseudomonadati</taxon>
        <taxon>Pseudomonadota</taxon>
        <taxon>Gammaproteobacteria</taxon>
        <taxon>Pasteurellales</taxon>
        <taxon>Pasteurellaceae</taxon>
        <taxon>Haemophilus</taxon>
    </lineage>
</organism>
<dbReference type="EMBL" id="MUYA01000008">
    <property type="protein sequence ID" value="OOR98977.1"/>
    <property type="molecule type" value="Genomic_DNA"/>
</dbReference>
<dbReference type="NCBIfam" id="TIGR00732">
    <property type="entry name" value="dprA"/>
    <property type="match status" value="1"/>
</dbReference>
<evidence type="ECO:0000256" key="1">
    <source>
        <dbReference type="ARBA" id="ARBA00006525"/>
    </source>
</evidence>
<protein>
    <submittedName>
        <fullName evidence="5">DNA protecting protein DprA</fullName>
    </submittedName>
</protein>
<dbReference type="GO" id="GO:0009294">
    <property type="term" value="P:DNA-mediated transformation"/>
    <property type="evidence" value="ECO:0007669"/>
    <property type="project" value="InterPro"/>
</dbReference>
<dbReference type="Gene3D" id="1.10.10.10">
    <property type="entry name" value="Winged helix-like DNA-binding domain superfamily/Winged helix DNA-binding domain"/>
    <property type="match status" value="1"/>
</dbReference>
<dbReference type="PANTHER" id="PTHR43022:SF1">
    <property type="entry name" value="PROTEIN SMF"/>
    <property type="match status" value="1"/>
</dbReference>
<feature type="domain" description="DprA winged helix" evidence="3">
    <location>
        <begin position="336"/>
        <end position="395"/>
    </location>
</feature>
<dbReference type="InterPro" id="IPR003488">
    <property type="entry name" value="DprA"/>
</dbReference>
<sequence length="399" mass="43491">MAYQRELLRLLQVPQFGAAKIARLLAEVDWATFCDYGKAELRAMGWNERQIQRWLKPDLASIEQTLAWAEQPNQRLLTLFDEDYPFLLRQISTAPPVLFVRGAVEALGLPQIAMVGSRDYSPYGEFWAKQFAGDLVKNGLAVTSGLAIGIDGFCHQQAVSLGGITVAVLGSGLDQVYPLRHKKLAEQISENGGALVSEFFPTQLPLAENFPRRNRIISGLSLGTLVVEATINSGSLITARYALEQGREVFALPNSVQNPYSQGCHKLIKEGALLVENVADMLDAIAPQIQTPRPSQFALFHQTETPLQAARSEPISAKPTATSPALSAQPISIPTPEAKIPPNLTACQQQIYTHISLDPISVDDIAKACDFAVETVLIEMLNLELSGVVKQVSGGYVKC</sequence>
<dbReference type="SUPFAM" id="SSF102405">
    <property type="entry name" value="MCP/YpsA-like"/>
    <property type="match status" value="1"/>
</dbReference>
<dbReference type="InterPro" id="IPR057338">
    <property type="entry name" value="DprA_SAM"/>
</dbReference>
<name>A0A1T0ARK3_9PAST</name>
<dbReference type="InterPro" id="IPR036388">
    <property type="entry name" value="WH-like_DNA-bd_sf"/>
</dbReference>
<evidence type="ECO:0000259" key="3">
    <source>
        <dbReference type="Pfam" id="PF17782"/>
    </source>
</evidence>
<dbReference type="OrthoDB" id="9785707at2"/>
<dbReference type="Gene3D" id="3.40.50.450">
    <property type="match status" value="1"/>
</dbReference>
<proteinExistence type="inferred from homology"/>
<dbReference type="Pfam" id="PF17782">
    <property type="entry name" value="WHD_DprA"/>
    <property type="match status" value="1"/>
</dbReference>
<evidence type="ECO:0000259" key="2">
    <source>
        <dbReference type="Pfam" id="PF02481"/>
    </source>
</evidence>
<feature type="domain" description="Smf/DprA SAM" evidence="4">
    <location>
        <begin position="1"/>
        <end position="67"/>
    </location>
</feature>
<dbReference type="InterPro" id="IPR041614">
    <property type="entry name" value="DprA_WH"/>
</dbReference>
<accession>A0A1T0ARK3</accession>
<evidence type="ECO:0000259" key="4">
    <source>
        <dbReference type="Pfam" id="PF25317"/>
    </source>
</evidence>
<evidence type="ECO:0000313" key="5">
    <source>
        <dbReference type="EMBL" id="OOR98977.1"/>
    </source>
</evidence>
<dbReference type="InterPro" id="IPR057666">
    <property type="entry name" value="DrpA_SLOG"/>
</dbReference>
<comment type="caution">
    <text evidence="5">The sequence shown here is derived from an EMBL/GenBank/DDBJ whole genome shotgun (WGS) entry which is preliminary data.</text>
</comment>
<feature type="domain" description="Smf/DprA SLOG" evidence="2">
    <location>
        <begin position="76"/>
        <end position="284"/>
    </location>
</feature>
<dbReference type="RefSeq" id="WP_078237124.1">
    <property type="nucleotide sequence ID" value="NZ_MUYA01000008.1"/>
</dbReference>